<dbReference type="Gene3D" id="3.10.620.30">
    <property type="match status" value="1"/>
</dbReference>
<feature type="region of interest" description="Disordered" evidence="1">
    <location>
        <begin position="817"/>
        <end position="842"/>
    </location>
</feature>
<keyword evidence="2" id="KW-0812">Transmembrane</keyword>
<evidence type="ECO:0000259" key="3">
    <source>
        <dbReference type="Pfam" id="PF01841"/>
    </source>
</evidence>
<dbReference type="InterPro" id="IPR002931">
    <property type="entry name" value="Transglutaminase-like"/>
</dbReference>
<feature type="transmembrane region" description="Helical" evidence="2">
    <location>
        <begin position="249"/>
        <end position="271"/>
    </location>
</feature>
<dbReference type="InterPro" id="IPR038765">
    <property type="entry name" value="Papain-like_cys_pep_sf"/>
</dbReference>
<feature type="transmembrane region" description="Helical" evidence="2">
    <location>
        <begin position="673"/>
        <end position="701"/>
    </location>
</feature>
<dbReference type="AlphaFoldDB" id="A0A7W5CHN9"/>
<feature type="region of interest" description="Disordered" evidence="1">
    <location>
        <begin position="622"/>
        <end position="662"/>
    </location>
</feature>
<dbReference type="Proteomes" id="UP000543579">
    <property type="component" value="Unassembled WGS sequence"/>
</dbReference>
<feature type="compositionally biased region" description="Acidic residues" evidence="1">
    <location>
        <begin position="653"/>
        <end position="662"/>
    </location>
</feature>
<evidence type="ECO:0000256" key="1">
    <source>
        <dbReference type="SAM" id="MobiDB-lite"/>
    </source>
</evidence>
<feature type="transmembrane region" description="Helical" evidence="2">
    <location>
        <begin position="21"/>
        <end position="41"/>
    </location>
</feature>
<reference evidence="4 5" key="1">
    <citation type="submission" date="2020-08" db="EMBL/GenBank/DDBJ databases">
        <title>Genomic Encyclopedia of Type Strains, Phase III (KMG-III): the genomes of soil and plant-associated and newly described type strains.</title>
        <authorList>
            <person name="Whitman W."/>
        </authorList>
    </citation>
    <scope>NUCLEOTIDE SEQUENCE [LARGE SCALE GENOMIC DNA]</scope>
    <source>
        <strain evidence="4 5">CECT 8356</strain>
    </source>
</reference>
<dbReference type="EMBL" id="JACHXY010000001">
    <property type="protein sequence ID" value="MBB3157084.1"/>
    <property type="molecule type" value="Genomic_DNA"/>
</dbReference>
<feature type="transmembrane region" description="Helical" evidence="2">
    <location>
        <begin position="194"/>
        <end position="216"/>
    </location>
</feature>
<comment type="caution">
    <text evidence="4">The sequence shown here is derived from an EMBL/GenBank/DDBJ whole genome shotgun (WGS) entry which is preliminary data.</text>
</comment>
<keyword evidence="2" id="KW-0472">Membrane</keyword>
<dbReference type="SUPFAM" id="SSF54001">
    <property type="entry name" value="Cysteine proteinases"/>
    <property type="match status" value="1"/>
</dbReference>
<accession>A0A7W5CHN9</accession>
<feature type="domain" description="Transglutaminase-like" evidence="3">
    <location>
        <begin position="536"/>
        <end position="614"/>
    </location>
</feature>
<dbReference type="RefSeq" id="WP_343054597.1">
    <property type="nucleotide sequence ID" value="NZ_JACHXY010000001.1"/>
</dbReference>
<name>A0A7W5CHN9_9MICO</name>
<feature type="compositionally biased region" description="Basic and acidic residues" evidence="1">
    <location>
        <begin position="825"/>
        <end position="842"/>
    </location>
</feature>
<evidence type="ECO:0000256" key="2">
    <source>
        <dbReference type="SAM" id="Phobius"/>
    </source>
</evidence>
<feature type="compositionally biased region" description="Polar residues" evidence="1">
    <location>
        <begin position="622"/>
        <end position="634"/>
    </location>
</feature>
<sequence length="842" mass="89564">MSARRDARPTAGARDPSATPRVAAGAIYTAVCVVLAAVAAWPVYATGAFLLLVAVSAVVGAGVVALVSRRAGGGWTLAAALAAAFAVLAVPLAVPSRMTSFPEGIRGLGEAFAGVVVAWKDLVTVDLPVGAYRNLLVPALVVFLVGTAVTLALSVRSDRRALAAVVAGSAMTGFGLFFGRSATSAALSIGPVEVAAPVETAVGLGALLAAVLWLAWRAREERVRALSRASARSAVNVGRGPSLADRRRAALGVAMLVVAVVVTVAVVPWAARDADRRVLRSVTGPERQIAEAVSPLAAYRALFSDARSDDVLFRVSSPGDADAARLPERIRIATLDAYDGEIFRASGDSGGGFVRLPSSRDAGEGRAVDADVEIVDLDGLWMPTAGRLSEATFDGERRTLLADRFYYSADEQAGVQIADGGLRSGDRYRLDAVEPEGADLASLSPPGVTAGTAGGDNLRRWVEQNASGSGGAALQGLVQLLRERGYLSHSLALEGSAPPNWTQDLPGYRLQPSASGHSVARIDRMFERLLEREDDPRAAASDNFVAAVGDDEQFSVATALIAHELGFPARVVVGARLSSTDTSLSTCDAGECRARDVSAWTEVQGSDGRWTPVDVTPQWEKSPSLEVTQQQDPENVTEVRPDTVEEVVPPEPVQEDDALDDDERADDGVDLAWLWALVRVGGIVMLLLLIVFGPFLTVIVAKLLRRRGRRLDPDPRSAIVGGWDEYVDSALDSRRTLPRAPTRREVAEGLATPGGIRLADDADRAVFSQGAVTADDAAAFWRIVDEERRALRSRQSTWQRVRSAVSLRSFLGFLAPGRRRRRPPHRDERGKRSTVQVERDTT</sequence>
<gene>
    <name evidence="4" type="ORF">FHS07_000768</name>
</gene>
<feature type="transmembrane region" description="Helical" evidence="2">
    <location>
        <begin position="162"/>
        <end position="182"/>
    </location>
</feature>
<protein>
    <recommendedName>
        <fullName evidence="3">Transglutaminase-like domain-containing protein</fullName>
    </recommendedName>
</protein>
<feature type="transmembrane region" description="Helical" evidence="2">
    <location>
        <begin position="135"/>
        <end position="155"/>
    </location>
</feature>
<proteinExistence type="predicted"/>
<feature type="transmembrane region" description="Helical" evidence="2">
    <location>
        <begin position="47"/>
        <end position="67"/>
    </location>
</feature>
<evidence type="ECO:0000313" key="5">
    <source>
        <dbReference type="Proteomes" id="UP000543579"/>
    </source>
</evidence>
<feature type="transmembrane region" description="Helical" evidence="2">
    <location>
        <begin position="74"/>
        <end position="94"/>
    </location>
</feature>
<evidence type="ECO:0000313" key="4">
    <source>
        <dbReference type="EMBL" id="MBB3157084.1"/>
    </source>
</evidence>
<organism evidence="4 5">
    <name type="scientific">Microbacterium proteolyticum</name>
    <dbReference type="NCBI Taxonomy" id="1572644"/>
    <lineage>
        <taxon>Bacteria</taxon>
        <taxon>Bacillati</taxon>
        <taxon>Actinomycetota</taxon>
        <taxon>Actinomycetes</taxon>
        <taxon>Micrococcales</taxon>
        <taxon>Microbacteriaceae</taxon>
        <taxon>Microbacterium</taxon>
    </lineage>
</organism>
<dbReference type="Pfam" id="PF01841">
    <property type="entry name" value="Transglut_core"/>
    <property type="match status" value="1"/>
</dbReference>
<keyword evidence="2" id="KW-1133">Transmembrane helix</keyword>